<proteinExistence type="predicted"/>
<accession>A0A174D6T3</accession>
<organism evidence="1 2">
    <name type="scientific">Faecalicatena contorta</name>
    <dbReference type="NCBI Taxonomy" id="39482"/>
    <lineage>
        <taxon>Bacteria</taxon>
        <taxon>Bacillati</taxon>
        <taxon>Bacillota</taxon>
        <taxon>Clostridia</taxon>
        <taxon>Lachnospirales</taxon>
        <taxon>Lachnospiraceae</taxon>
        <taxon>Faecalicatena</taxon>
    </lineage>
</organism>
<dbReference type="STRING" id="39482.ERS852491_01542"/>
<sequence length="146" mass="17065">MIRIPNFIRLPRLGLPTWERVFYCRSDEPAKRAVSRKSSGLYGRFKTPYSGRLEALRASSLSGQDFKPTIQAGGVAAYSLLGVPHPRLKLVAESRFIKVLDKYWELDYTNLVNEKYYQLFQRKKMKSDAIDNDERRRAQCYPQSRR</sequence>
<name>A0A174D6T3_9FIRM</name>
<evidence type="ECO:0000313" key="2">
    <source>
        <dbReference type="Proteomes" id="UP000095544"/>
    </source>
</evidence>
<dbReference type="EMBL" id="CYZU01000011">
    <property type="protein sequence ID" value="CUO19999.1"/>
    <property type="molecule type" value="Genomic_DNA"/>
</dbReference>
<reference evidence="1 2" key="1">
    <citation type="submission" date="2015-09" db="EMBL/GenBank/DDBJ databases">
        <authorList>
            <consortium name="Pathogen Informatics"/>
        </authorList>
    </citation>
    <scope>NUCLEOTIDE SEQUENCE [LARGE SCALE GENOMIC DNA]</scope>
    <source>
        <strain evidence="1 2">2789STDY5834876</strain>
    </source>
</reference>
<evidence type="ECO:0000313" key="1">
    <source>
        <dbReference type="EMBL" id="CUO19999.1"/>
    </source>
</evidence>
<protein>
    <submittedName>
        <fullName evidence="1">Uncharacterized protein</fullName>
    </submittedName>
</protein>
<gene>
    <name evidence="1" type="ORF">ERS852491_01542</name>
</gene>
<dbReference type="AlphaFoldDB" id="A0A174D6T3"/>
<dbReference type="Proteomes" id="UP000095544">
    <property type="component" value="Unassembled WGS sequence"/>
</dbReference>